<evidence type="ECO:0000313" key="1">
    <source>
        <dbReference type="EMBL" id="KKL10723.1"/>
    </source>
</evidence>
<sequence length="74" mass="8233">MVFNAIETHNGRNSDAENQKALKVAQTRELPSIGGSDCHDRKQVGKAFTVFPDRVRTIEELIGEIQKGNCRGSY</sequence>
<dbReference type="SUPFAM" id="SSF89550">
    <property type="entry name" value="PHP domain-like"/>
    <property type="match status" value="1"/>
</dbReference>
<dbReference type="Gene3D" id="3.20.20.140">
    <property type="entry name" value="Metal-dependent hydrolases"/>
    <property type="match status" value="1"/>
</dbReference>
<dbReference type="AlphaFoldDB" id="A0A0F9DFF6"/>
<evidence type="ECO:0008006" key="2">
    <source>
        <dbReference type="Google" id="ProtNLM"/>
    </source>
</evidence>
<comment type="caution">
    <text evidence="1">The sequence shown here is derived from an EMBL/GenBank/DDBJ whole genome shotgun (WGS) entry which is preliminary data.</text>
</comment>
<protein>
    <recommendedName>
        <fullName evidence="2">PHP domain-containing protein</fullName>
    </recommendedName>
</protein>
<accession>A0A0F9DFF6</accession>
<dbReference type="EMBL" id="LAZR01041943">
    <property type="protein sequence ID" value="KKL10723.1"/>
    <property type="molecule type" value="Genomic_DNA"/>
</dbReference>
<dbReference type="InterPro" id="IPR016195">
    <property type="entry name" value="Pol/histidinol_Pase-like"/>
</dbReference>
<organism evidence="1">
    <name type="scientific">marine sediment metagenome</name>
    <dbReference type="NCBI Taxonomy" id="412755"/>
    <lineage>
        <taxon>unclassified sequences</taxon>
        <taxon>metagenomes</taxon>
        <taxon>ecological metagenomes</taxon>
    </lineage>
</organism>
<gene>
    <name evidence="1" type="ORF">LCGC14_2552960</name>
</gene>
<proteinExistence type="predicted"/>
<dbReference type="Pfam" id="PF13263">
    <property type="entry name" value="PHP_C"/>
    <property type="match status" value="1"/>
</dbReference>
<reference evidence="1" key="1">
    <citation type="journal article" date="2015" name="Nature">
        <title>Complex archaea that bridge the gap between prokaryotes and eukaryotes.</title>
        <authorList>
            <person name="Spang A."/>
            <person name="Saw J.H."/>
            <person name="Jorgensen S.L."/>
            <person name="Zaremba-Niedzwiedzka K."/>
            <person name="Martijn J."/>
            <person name="Lind A.E."/>
            <person name="van Eijk R."/>
            <person name="Schleper C."/>
            <person name="Guy L."/>
            <person name="Ettema T.J."/>
        </authorList>
    </citation>
    <scope>NUCLEOTIDE SEQUENCE</scope>
</reference>
<name>A0A0F9DFF6_9ZZZZ</name>